<evidence type="ECO:0000313" key="2">
    <source>
        <dbReference type="EMBL" id="POQ98686.1"/>
    </source>
</evidence>
<sequence length="371" mass="41610">MEHSLYPELEDLLSPATLSRVTGKIVETLERHPLSAGFAHSGSGLEFVQCWGPGGVPGPRLVLKRVSREWDWLMRVTGDTRCRSVSLWSLGFFDQLPPWCEPPVLACSRDGEGRALLMRDFSGAVMTNRPFTEEINRLFLDTAAAMHARFLDDPSLAGNEPGLCSLKEVYGMFSPATAREEIARGHDGEIPSRILEGWEMARDHLPADVMDVVEPLVCDPAPLCRALQAFPFTLIHGDYRHSNFALTPGPDTPRGVVLLDWQLAAHAPPAVELGRYLGANSPLLPESKDAALSYYRERFFSELKGRDRSGHGRSWWEAQEDLALLGGFVQDGWAIVLKATHWHVGSRDREHWRADLSWWADRVRRGAERLR</sequence>
<dbReference type="RefSeq" id="WP_103681024.1">
    <property type="nucleotide sequence ID" value="NZ_LPWH01000118.1"/>
</dbReference>
<dbReference type="Gene3D" id="3.90.1200.10">
    <property type="match status" value="1"/>
</dbReference>
<organism evidence="2 3">
    <name type="scientific">Alkalispirochaeta sphaeroplastigenens</name>
    <dbReference type="NCBI Taxonomy" id="1187066"/>
    <lineage>
        <taxon>Bacteria</taxon>
        <taxon>Pseudomonadati</taxon>
        <taxon>Spirochaetota</taxon>
        <taxon>Spirochaetia</taxon>
        <taxon>Spirochaetales</taxon>
        <taxon>Spirochaetaceae</taxon>
        <taxon>Alkalispirochaeta</taxon>
    </lineage>
</organism>
<protein>
    <recommendedName>
        <fullName evidence="1">Aminoglycoside phosphotransferase domain-containing protein</fullName>
    </recommendedName>
</protein>
<dbReference type="SUPFAM" id="SSF56112">
    <property type="entry name" value="Protein kinase-like (PK-like)"/>
    <property type="match status" value="1"/>
</dbReference>
<dbReference type="Proteomes" id="UP000237350">
    <property type="component" value="Unassembled WGS sequence"/>
</dbReference>
<name>A0A2S4JGP4_9SPIO</name>
<evidence type="ECO:0000313" key="3">
    <source>
        <dbReference type="Proteomes" id="UP000237350"/>
    </source>
</evidence>
<reference evidence="3" key="1">
    <citation type="submission" date="2015-12" db="EMBL/GenBank/DDBJ databases">
        <authorList>
            <person name="Lodha T.D."/>
            <person name="Chintalapati S."/>
            <person name="Chintalapati V.R."/>
            <person name="Sravanthi T."/>
        </authorList>
    </citation>
    <scope>NUCLEOTIDE SEQUENCE [LARGE SCALE GENOMIC DNA]</scope>
    <source>
        <strain evidence="3">JC133</strain>
    </source>
</reference>
<dbReference type="EMBL" id="LPWH01000118">
    <property type="protein sequence ID" value="POQ98686.1"/>
    <property type="molecule type" value="Genomic_DNA"/>
</dbReference>
<dbReference type="InterPro" id="IPR011009">
    <property type="entry name" value="Kinase-like_dom_sf"/>
</dbReference>
<gene>
    <name evidence="2" type="ORF">AU468_12550</name>
</gene>
<dbReference type="Pfam" id="PF01636">
    <property type="entry name" value="APH"/>
    <property type="match status" value="1"/>
</dbReference>
<keyword evidence="3" id="KW-1185">Reference proteome</keyword>
<feature type="domain" description="Aminoglycoside phosphotransferase" evidence="1">
    <location>
        <begin position="114"/>
        <end position="283"/>
    </location>
</feature>
<proteinExistence type="predicted"/>
<dbReference type="AlphaFoldDB" id="A0A2S4JGP4"/>
<evidence type="ECO:0000259" key="1">
    <source>
        <dbReference type="Pfam" id="PF01636"/>
    </source>
</evidence>
<comment type="caution">
    <text evidence="2">The sequence shown here is derived from an EMBL/GenBank/DDBJ whole genome shotgun (WGS) entry which is preliminary data.</text>
</comment>
<dbReference type="OrthoDB" id="115252at2"/>
<accession>A0A2S4JGP4</accession>
<dbReference type="InterPro" id="IPR002575">
    <property type="entry name" value="Aminoglycoside_PTrfase"/>
</dbReference>